<evidence type="ECO:0000256" key="6">
    <source>
        <dbReference type="SAM" id="MobiDB-lite"/>
    </source>
</evidence>
<keyword evidence="3 5" id="KW-0698">rRNA processing</keyword>
<feature type="region of interest" description="Disordered" evidence="6">
    <location>
        <begin position="165"/>
        <end position="221"/>
    </location>
</feature>
<comment type="domain">
    <text evidence="5">The PRC barrel domain binds ribosomal protein uS19.</text>
</comment>
<dbReference type="PANTHER" id="PTHR33692:SF1">
    <property type="entry name" value="RIBOSOME MATURATION FACTOR RIMM"/>
    <property type="match status" value="1"/>
</dbReference>
<keyword evidence="1 5" id="KW-0963">Cytoplasm</keyword>
<dbReference type="InterPro" id="IPR036976">
    <property type="entry name" value="RimM_N_sf"/>
</dbReference>
<dbReference type="HAMAP" id="MF_00014">
    <property type="entry name" value="Ribosome_mat_RimM"/>
    <property type="match status" value="1"/>
</dbReference>
<comment type="function">
    <text evidence="5">An accessory protein needed during the final step in the assembly of 30S ribosomal subunit, possibly for assembly of the head region. Essential for efficient processing of 16S rRNA. May be needed both before and after RbfA during the maturation of 16S rRNA. It has affinity for free ribosomal 30S subunits but not for 70S ribosomes.</text>
</comment>
<dbReference type="PANTHER" id="PTHR33692">
    <property type="entry name" value="RIBOSOME MATURATION FACTOR RIMM"/>
    <property type="match status" value="1"/>
</dbReference>
<dbReference type="InterPro" id="IPR009000">
    <property type="entry name" value="Transl_B-barrel_sf"/>
</dbReference>
<dbReference type="GO" id="GO:0043022">
    <property type="term" value="F:ribosome binding"/>
    <property type="evidence" value="ECO:0007669"/>
    <property type="project" value="InterPro"/>
</dbReference>
<evidence type="ECO:0000313" key="9">
    <source>
        <dbReference type="EMBL" id="ONG53338.1"/>
    </source>
</evidence>
<dbReference type="Proteomes" id="UP000188879">
    <property type="component" value="Unassembled WGS sequence"/>
</dbReference>
<protein>
    <recommendedName>
        <fullName evidence="5">Ribosome maturation factor RimM</fullName>
    </recommendedName>
</protein>
<evidence type="ECO:0000256" key="2">
    <source>
        <dbReference type="ARBA" id="ARBA00022517"/>
    </source>
</evidence>
<keyword evidence="10" id="KW-1185">Reference proteome</keyword>
<dbReference type="AlphaFoldDB" id="A0A1V2H4I4"/>
<dbReference type="InterPro" id="IPR002676">
    <property type="entry name" value="RimM_N"/>
</dbReference>
<dbReference type="SUPFAM" id="SSF50447">
    <property type="entry name" value="Translation proteins"/>
    <property type="match status" value="1"/>
</dbReference>
<dbReference type="Gene3D" id="2.40.30.60">
    <property type="entry name" value="RimM"/>
    <property type="match status" value="1"/>
</dbReference>
<comment type="caution">
    <text evidence="9">The sequence shown here is derived from an EMBL/GenBank/DDBJ whole genome shotgun (WGS) entry which is preliminary data.</text>
</comment>
<dbReference type="NCBIfam" id="TIGR02273">
    <property type="entry name" value="16S_RimM"/>
    <property type="match status" value="1"/>
</dbReference>
<dbReference type="OrthoDB" id="9788191at2"/>
<keyword evidence="4 5" id="KW-0143">Chaperone</keyword>
<evidence type="ECO:0000256" key="4">
    <source>
        <dbReference type="ARBA" id="ARBA00023186"/>
    </source>
</evidence>
<proteinExistence type="inferred from homology"/>
<dbReference type="GO" id="GO:0005840">
    <property type="term" value="C:ribosome"/>
    <property type="evidence" value="ECO:0007669"/>
    <property type="project" value="InterPro"/>
</dbReference>
<dbReference type="Pfam" id="PF24986">
    <property type="entry name" value="PRC_RimM"/>
    <property type="match status" value="1"/>
</dbReference>
<evidence type="ECO:0000313" key="10">
    <source>
        <dbReference type="Proteomes" id="UP000188879"/>
    </source>
</evidence>
<comment type="similarity">
    <text evidence="5">Belongs to the RimM family.</text>
</comment>
<dbReference type="Pfam" id="PF01782">
    <property type="entry name" value="RimM"/>
    <property type="match status" value="1"/>
</dbReference>
<evidence type="ECO:0000256" key="1">
    <source>
        <dbReference type="ARBA" id="ARBA00022490"/>
    </source>
</evidence>
<gene>
    <name evidence="5" type="primary">rimM</name>
    <name evidence="9" type="ORF">BKE38_12335</name>
</gene>
<evidence type="ECO:0000256" key="5">
    <source>
        <dbReference type="HAMAP-Rule" id="MF_00014"/>
    </source>
</evidence>
<dbReference type="InterPro" id="IPR011033">
    <property type="entry name" value="PRC_barrel-like_sf"/>
</dbReference>
<dbReference type="InterPro" id="IPR011961">
    <property type="entry name" value="RimM"/>
</dbReference>
<evidence type="ECO:0000259" key="8">
    <source>
        <dbReference type="Pfam" id="PF24986"/>
    </source>
</evidence>
<evidence type="ECO:0000256" key="3">
    <source>
        <dbReference type="ARBA" id="ARBA00022552"/>
    </source>
</evidence>
<organism evidence="9 10">
    <name type="scientific">Teichococcus deserti</name>
    <dbReference type="NCBI Taxonomy" id="1817963"/>
    <lineage>
        <taxon>Bacteria</taxon>
        <taxon>Pseudomonadati</taxon>
        <taxon>Pseudomonadota</taxon>
        <taxon>Alphaproteobacteria</taxon>
        <taxon>Acetobacterales</taxon>
        <taxon>Roseomonadaceae</taxon>
        <taxon>Roseomonas</taxon>
    </lineage>
</organism>
<feature type="compositionally biased region" description="Low complexity" evidence="6">
    <location>
        <begin position="165"/>
        <end position="175"/>
    </location>
</feature>
<accession>A0A1V2H4I4</accession>
<dbReference type="EMBL" id="MLCO01000103">
    <property type="protein sequence ID" value="ONG53338.1"/>
    <property type="molecule type" value="Genomic_DNA"/>
</dbReference>
<reference evidence="9 10" key="1">
    <citation type="submission" date="2016-10" db="EMBL/GenBank/DDBJ databases">
        <title>Draft Genome sequence of Roseomonas sp. strain M3.</title>
        <authorList>
            <person name="Subhash Y."/>
            <person name="Lee S."/>
        </authorList>
    </citation>
    <scope>NUCLEOTIDE SEQUENCE [LARGE SCALE GENOMIC DNA]</scope>
    <source>
        <strain evidence="9 10">M3</strain>
    </source>
</reference>
<feature type="domain" description="Ribosome maturation factor RimM PRC barrel" evidence="8">
    <location>
        <begin position="96"/>
        <end position="160"/>
    </location>
</feature>
<feature type="domain" description="RimM N-terminal" evidence="7">
    <location>
        <begin position="8"/>
        <end position="82"/>
    </location>
</feature>
<dbReference type="Gene3D" id="2.30.30.240">
    <property type="entry name" value="PRC-barrel domain"/>
    <property type="match status" value="1"/>
</dbReference>
<dbReference type="GO" id="GO:0006364">
    <property type="term" value="P:rRNA processing"/>
    <property type="evidence" value="ECO:0007669"/>
    <property type="project" value="UniProtKB-UniRule"/>
</dbReference>
<evidence type="ECO:0000259" key="7">
    <source>
        <dbReference type="Pfam" id="PF01782"/>
    </source>
</evidence>
<sequence length="221" mass="23272">MADKRILVGEIGRPHGVRGLVRVQSFTAEAADIATYGPLSDERGEKHYALQWLPGGLARIDGISDRDAAARLTGTRLYVSRDRLPEPEEEEFYLADLVGLAVRDAEGRVLGAVRSVEDFGAGSFLTVADEQGRETLLPFTRAVVPVIAVAEGYVQVEPPAEGQLPPEVIAAAEAEPAADRGEASAPAGPKVTGASAPLHALPRRQDAPKRSGPRGPRGGAA</sequence>
<dbReference type="GO" id="GO:0042274">
    <property type="term" value="P:ribosomal small subunit biogenesis"/>
    <property type="evidence" value="ECO:0007669"/>
    <property type="project" value="UniProtKB-UniRule"/>
</dbReference>
<dbReference type="RefSeq" id="WP_076957658.1">
    <property type="nucleotide sequence ID" value="NZ_MLCO01000103.1"/>
</dbReference>
<dbReference type="SUPFAM" id="SSF50346">
    <property type="entry name" value="PRC-barrel domain"/>
    <property type="match status" value="1"/>
</dbReference>
<keyword evidence="2 5" id="KW-0690">Ribosome biogenesis</keyword>
<comment type="subcellular location">
    <subcellularLocation>
        <location evidence="5">Cytoplasm</location>
    </subcellularLocation>
</comment>
<comment type="subunit">
    <text evidence="5">Binds ribosomal protein uS19.</text>
</comment>
<dbReference type="GO" id="GO:0005737">
    <property type="term" value="C:cytoplasm"/>
    <property type="evidence" value="ECO:0007669"/>
    <property type="project" value="UniProtKB-SubCell"/>
</dbReference>
<name>A0A1V2H4I4_9PROT</name>
<dbReference type="InterPro" id="IPR056792">
    <property type="entry name" value="PRC_RimM"/>
</dbReference>